<dbReference type="Gene3D" id="2.170.270.10">
    <property type="entry name" value="SET domain"/>
    <property type="match status" value="1"/>
</dbReference>
<name>A0A6A3JRA1_9STRA</name>
<dbReference type="InterPro" id="IPR046341">
    <property type="entry name" value="SET_dom_sf"/>
</dbReference>
<dbReference type="Pfam" id="PF17907">
    <property type="entry name" value="AWS"/>
    <property type="match status" value="1"/>
</dbReference>
<dbReference type="AlphaFoldDB" id="A0A6A3JRA1"/>
<dbReference type="Proteomes" id="UP000434957">
    <property type="component" value="Unassembled WGS sequence"/>
</dbReference>
<keyword evidence="7" id="KW-1185">Reference proteome</keyword>
<evidence type="ECO:0000313" key="4">
    <source>
        <dbReference type="EMBL" id="KAE8997640.1"/>
    </source>
</evidence>
<evidence type="ECO:0000313" key="8">
    <source>
        <dbReference type="Proteomes" id="UP000435112"/>
    </source>
</evidence>
<keyword evidence="1" id="KW-0949">S-adenosyl-L-methionine</keyword>
<dbReference type="GO" id="GO:0042054">
    <property type="term" value="F:histone methyltransferase activity"/>
    <property type="evidence" value="ECO:0007669"/>
    <property type="project" value="InterPro"/>
</dbReference>
<evidence type="ECO:0000259" key="2">
    <source>
        <dbReference type="PROSITE" id="PS51215"/>
    </source>
</evidence>
<gene>
    <name evidence="3" type="ORF">PR001_g21064</name>
    <name evidence="4" type="ORF">PR002_g18977</name>
    <name evidence="5" type="ORF">PR003_g17118</name>
</gene>
<comment type="caution">
    <text evidence="4">The sequence shown here is derived from an EMBL/GenBank/DDBJ whole genome shotgun (WGS) entry which is preliminary data.</text>
</comment>
<dbReference type="Proteomes" id="UP000429607">
    <property type="component" value="Unassembled WGS sequence"/>
</dbReference>
<dbReference type="PROSITE" id="PS51215">
    <property type="entry name" value="AWS"/>
    <property type="match status" value="1"/>
</dbReference>
<organism evidence="4 8">
    <name type="scientific">Phytophthora rubi</name>
    <dbReference type="NCBI Taxonomy" id="129364"/>
    <lineage>
        <taxon>Eukaryota</taxon>
        <taxon>Sar</taxon>
        <taxon>Stramenopiles</taxon>
        <taxon>Oomycota</taxon>
        <taxon>Peronosporomycetes</taxon>
        <taxon>Peronosporales</taxon>
        <taxon>Peronosporaceae</taxon>
        <taxon>Phytophthora</taxon>
    </lineage>
</organism>
<evidence type="ECO:0000313" key="6">
    <source>
        <dbReference type="Proteomes" id="UP000429607"/>
    </source>
</evidence>
<evidence type="ECO:0000256" key="1">
    <source>
        <dbReference type="ARBA" id="ARBA00022691"/>
    </source>
</evidence>
<dbReference type="EMBL" id="QXFT01001291">
    <property type="protein sequence ID" value="KAE9322867.1"/>
    <property type="molecule type" value="Genomic_DNA"/>
</dbReference>
<dbReference type="Proteomes" id="UP000435112">
    <property type="component" value="Unassembled WGS sequence"/>
</dbReference>
<reference evidence="6 8" key="1">
    <citation type="submission" date="2018-09" db="EMBL/GenBank/DDBJ databases">
        <title>Genomic investigation of the strawberry pathogen Phytophthora fragariae indicates pathogenicity is determined by transcriptional variation in three key races.</title>
        <authorList>
            <person name="Adams T.M."/>
            <person name="Armitage A.D."/>
            <person name="Sobczyk M.K."/>
            <person name="Bates H.J."/>
            <person name="Dunwell J.M."/>
            <person name="Nellist C.F."/>
            <person name="Harrison R.J."/>
        </authorList>
    </citation>
    <scope>NUCLEOTIDE SEQUENCE [LARGE SCALE GENOMIC DNA]</scope>
    <source>
        <strain evidence="3 6">SCRP249</strain>
        <strain evidence="4 8">SCRP324</strain>
        <strain evidence="5 7">SCRP333</strain>
    </source>
</reference>
<evidence type="ECO:0000313" key="7">
    <source>
        <dbReference type="Proteomes" id="UP000434957"/>
    </source>
</evidence>
<dbReference type="SUPFAM" id="SSF82199">
    <property type="entry name" value="SET domain"/>
    <property type="match status" value="1"/>
</dbReference>
<evidence type="ECO:0000313" key="3">
    <source>
        <dbReference type="EMBL" id="KAE8992014.1"/>
    </source>
</evidence>
<sequence>MAVVANNIEAIANYKAIVANIGILVEVRADNGKCEYARDCDERCYNRLQQVECARGTCNLKGNCSNRRWSDGPAVELGVGAVTG</sequence>
<accession>A0A6A3JRA1</accession>
<protein>
    <recommendedName>
        <fullName evidence="2">AWS domain-containing protein</fullName>
    </recommendedName>
</protein>
<dbReference type="EMBL" id="QXFU01001672">
    <property type="protein sequence ID" value="KAE8997640.1"/>
    <property type="molecule type" value="Genomic_DNA"/>
</dbReference>
<feature type="domain" description="AWS" evidence="2">
    <location>
        <begin position="29"/>
        <end position="73"/>
    </location>
</feature>
<dbReference type="EMBL" id="QXFV01002153">
    <property type="protein sequence ID" value="KAE8992014.1"/>
    <property type="molecule type" value="Genomic_DNA"/>
</dbReference>
<evidence type="ECO:0000313" key="5">
    <source>
        <dbReference type="EMBL" id="KAE9322867.1"/>
    </source>
</evidence>
<dbReference type="GO" id="GO:0005634">
    <property type="term" value="C:nucleus"/>
    <property type="evidence" value="ECO:0007669"/>
    <property type="project" value="InterPro"/>
</dbReference>
<proteinExistence type="predicted"/>
<dbReference type="InterPro" id="IPR006560">
    <property type="entry name" value="AWS_dom"/>
</dbReference>